<evidence type="ECO:0000256" key="3">
    <source>
        <dbReference type="ARBA" id="ARBA00023319"/>
    </source>
</evidence>
<dbReference type="PANTHER" id="PTHR45080">
    <property type="entry name" value="CONTACTIN 5"/>
    <property type="match status" value="1"/>
</dbReference>
<dbReference type="GO" id="GO:0007156">
    <property type="term" value="P:homophilic cell adhesion via plasma membrane adhesion molecules"/>
    <property type="evidence" value="ECO:0007669"/>
    <property type="project" value="TreeGrafter"/>
</dbReference>
<dbReference type="SUPFAM" id="SSF48726">
    <property type="entry name" value="Immunoglobulin"/>
    <property type="match status" value="3"/>
</dbReference>
<gene>
    <name evidence="6" type="primary">Nfasc</name>
    <name evidence="6" type="ORF">Anas_00688</name>
</gene>
<feature type="domain" description="Ig-like" evidence="5">
    <location>
        <begin position="161"/>
        <end position="204"/>
    </location>
</feature>
<evidence type="ECO:0000256" key="2">
    <source>
        <dbReference type="ARBA" id="ARBA00023157"/>
    </source>
</evidence>
<proteinExistence type="predicted"/>
<accession>A0A5N5TMW2</accession>
<feature type="domain" description="Ig-like" evidence="5">
    <location>
        <begin position="1"/>
        <end position="69"/>
    </location>
</feature>
<keyword evidence="7" id="KW-1185">Reference proteome</keyword>
<feature type="domain" description="Ig-like" evidence="5">
    <location>
        <begin position="74"/>
        <end position="157"/>
    </location>
</feature>
<dbReference type="InterPro" id="IPR003598">
    <property type="entry name" value="Ig_sub2"/>
</dbReference>
<dbReference type="InterPro" id="IPR007110">
    <property type="entry name" value="Ig-like_dom"/>
</dbReference>
<sequence>MKAFRLILKIPMPNVKWWREDGGSIPVENIVDFGKALQILEIKREDAVTYLCEASNEAGEGAVHSFDLKIESVPEFEEEPGIINQPPGLSATFRCSAKGVPEPVIAWSFNGEPLEGQNDETLTYDSLTLSDKGVIACNASNKHAIPPEFTKQPEDISGFMGKKLGLPCEAYGSPDPEITWWKSEDEDKGEDEEKNENEESFGEY</sequence>
<dbReference type="OrthoDB" id="6346929at2759"/>
<dbReference type="Gene3D" id="2.60.40.10">
    <property type="entry name" value="Immunoglobulins"/>
    <property type="match status" value="3"/>
</dbReference>
<evidence type="ECO:0000259" key="5">
    <source>
        <dbReference type="PROSITE" id="PS50835"/>
    </source>
</evidence>
<keyword evidence="2" id="KW-1015">Disulfide bond</keyword>
<keyword evidence="3" id="KW-0393">Immunoglobulin domain</keyword>
<evidence type="ECO:0000256" key="1">
    <source>
        <dbReference type="ARBA" id="ARBA00022729"/>
    </source>
</evidence>
<organism evidence="6 7">
    <name type="scientific">Armadillidium nasatum</name>
    <dbReference type="NCBI Taxonomy" id="96803"/>
    <lineage>
        <taxon>Eukaryota</taxon>
        <taxon>Metazoa</taxon>
        <taxon>Ecdysozoa</taxon>
        <taxon>Arthropoda</taxon>
        <taxon>Crustacea</taxon>
        <taxon>Multicrustacea</taxon>
        <taxon>Malacostraca</taxon>
        <taxon>Eumalacostraca</taxon>
        <taxon>Peracarida</taxon>
        <taxon>Isopoda</taxon>
        <taxon>Oniscidea</taxon>
        <taxon>Crinocheta</taxon>
        <taxon>Armadillidiidae</taxon>
        <taxon>Armadillidium</taxon>
    </lineage>
</organism>
<dbReference type="EMBL" id="SEYY01000324">
    <property type="protein sequence ID" value="KAB7507489.1"/>
    <property type="molecule type" value="Genomic_DNA"/>
</dbReference>
<dbReference type="PROSITE" id="PS50835">
    <property type="entry name" value="IG_LIKE"/>
    <property type="match status" value="3"/>
</dbReference>
<dbReference type="AlphaFoldDB" id="A0A5N5TMW2"/>
<dbReference type="InterPro" id="IPR013783">
    <property type="entry name" value="Ig-like_fold"/>
</dbReference>
<evidence type="ECO:0000256" key="4">
    <source>
        <dbReference type="SAM" id="MobiDB-lite"/>
    </source>
</evidence>
<dbReference type="SMART" id="SM00408">
    <property type="entry name" value="IGc2"/>
    <property type="match status" value="2"/>
</dbReference>
<name>A0A5N5TMW2_9CRUS</name>
<dbReference type="Proteomes" id="UP000326759">
    <property type="component" value="Unassembled WGS sequence"/>
</dbReference>
<feature type="region of interest" description="Disordered" evidence="4">
    <location>
        <begin position="174"/>
        <end position="204"/>
    </location>
</feature>
<reference evidence="6 7" key="1">
    <citation type="journal article" date="2019" name="PLoS Biol.">
        <title>Sex chromosomes control vertical transmission of feminizing Wolbachia symbionts in an isopod.</title>
        <authorList>
            <person name="Becking T."/>
            <person name="Chebbi M.A."/>
            <person name="Giraud I."/>
            <person name="Moumen B."/>
            <person name="Laverre T."/>
            <person name="Caubet Y."/>
            <person name="Peccoud J."/>
            <person name="Gilbert C."/>
            <person name="Cordaux R."/>
        </authorList>
    </citation>
    <scope>NUCLEOTIDE SEQUENCE [LARGE SCALE GENOMIC DNA]</scope>
    <source>
        <strain evidence="6">ANa2</strain>
        <tissue evidence="6">Whole body excluding digestive tract and cuticle</tissue>
    </source>
</reference>
<keyword evidence="1" id="KW-0732">Signal</keyword>
<comment type="caution">
    <text evidence="6">The sequence shown here is derived from an EMBL/GenBank/DDBJ whole genome shotgun (WGS) entry which is preliminary data.</text>
</comment>
<dbReference type="Pfam" id="PF13927">
    <property type="entry name" value="Ig_3"/>
    <property type="match status" value="2"/>
</dbReference>
<dbReference type="PANTHER" id="PTHR45080:SF8">
    <property type="entry name" value="IG-LIKE DOMAIN-CONTAINING PROTEIN"/>
    <property type="match status" value="1"/>
</dbReference>
<dbReference type="InterPro" id="IPR050958">
    <property type="entry name" value="Cell_Adh-Cytoskel_Orgn"/>
</dbReference>
<protein>
    <submittedName>
        <fullName evidence="6">Neurofascin</fullName>
    </submittedName>
</protein>
<feature type="compositionally biased region" description="Acidic residues" evidence="4">
    <location>
        <begin position="184"/>
        <end position="204"/>
    </location>
</feature>
<dbReference type="InterPro" id="IPR036179">
    <property type="entry name" value="Ig-like_dom_sf"/>
</dbReference>
<evidence type="ECO:0000313" key="6">
    <source>
        <dbReference type="EMBL" id="KAB7507489.1"/>
    </source>
</evidence>
<dbReference type="GO" id="GO:0005886">
    <property type="term" value="C:plasma membrane"/>
    <property type="evidence" value="ECO:0007669"/>
    <property type="project" value="TreeGrafter"/>
</dbReference>
<evidence type="ECO:0000313" key="7">
    <source>
        <dbReference type="Proteomes" id="UP000326759"/>
    </source>
</evidence>